<organism evidence="2 3">
    <name type="scientific">Collimonas pratensis</name>
    <dbReference type="NCBI Taxonomy" id="279113"/>
    <lineage>
        <taxon>Bacteria</taxon>
        <taxon>Pseudomonadati</taxon>
        <taxon>Pseudomonadota</taxon>
        <taxon>Betaproteobacteria</taxon>
        <taxon>Burkholderiales</taxon>
        <taxon>Oxalobacteraceae</taxon>
        <taxon>Collimonas</taxon>
    </lineage>
</organism>
<dbReference type="EMBL" id="CP013236">
    <property type="protein sequence ID" value="AMP15902.1"/>
    <property type="molecule type" value="Genomic_DNA"/>
</dbReference>
<keyword evidence="3" id="KW-1185">Reference proteome</keyword>
<protein>
    <submittedName>
        <fullName evidence="2">Lipoprotein</fullName>
    </submittedName>
</protein>
<evidence type="ECO:0000313" key="2">
    <source>
        <dbReference type="EMBL" id="AMP15902.1"/>
    </source>
</evidence>
<dbReference type="Proteomes" id="UP000074914">
    <property type="component" value="Chromosome"/>
</dbReference>
<name>A0ABM5ZA24_9BURK</name>
<dbReference type="PROSITE" id="PS51257">
    <property type="entry name" value="PROKAR_LIPOPROTEIN"/>
    <property type="match status" value="1"/>
</dbReference>
<sequence>MKTLNLRWPIAALLIALSGGCAVRDGGYGYNGGYDSSYGGNVGIGVGYYAPFGGDYGGWGPGYNVAPFRGGDHRGGGFDRRGGQSPQHAFRSAPASHSMPSIPSRGGGGGRGGGHSR</sequence>
<gene>
    <name evidence="2" type="ORF">CPter291_3668</name>
</gene>
<accession>A0ABM5ZA24</accession>
<feature type="compositionally biased region" description="Basic and acidic residues" evidence="1">
    <location>
        <begin position="71"/>
        <end position="82"/>
    </location>
</feature>
<feature type="region of interest" description="Disordered" evidence="1">
    <location>
        <begin position="71"/>
        <end position="117"/>
    </location>
</feature>
<reference evidence="2 3" key="1">
    <citation type="submission" date="2015-11" db="EMBL/GenBank/DDBJ databases">
        <title>Exploring the genomic traits of fungus-feeding bacterial genus Collimonas.</title>
        <authorList>
            <person name="Song C."/>
            <person name="Schmidt R."/>
            <person name="de Jager V."/>
            <person name="Krzyzanowska D."/>
            <person name="Jongedijk E."/>
            <person name="Cankar K."/>
            <person name="Beekwilder J."/>
            <person name="van Veen A."/>
            <person name="de Boer W."/>
            <person name="van Veen J.A."/>
            <person name="Garbeva P."/>
        </authorList>
    </citation>
    <scope>NUCLEOTIDE SEQUENCE [LARGE SCALE GENOMIC DNA]</scope>
    <source>
        <strain evidence="2 3">Ter291</strain>
    </source>
</reference>
<dbReference type="RefSeq" id="WP_062117459.1">
    <property type="nucleotide sequence ID" value="NZ_CP013236.1"/>
</dbReference>
<evidence type="ECO:0000313" key="3">
    <source>
        <dbReference type="Proteomes" id="UP000074914"/>
    </source>
</evidence>
<proteinExistence type="predicted"/>
<feature type="compositionally biased region" description="Gly residues" evidence="1">
    <location>
        <begin position="105"/>
        <end position="117"/>
    </location>
</feature>
<evidence type="ECO:0000256" key="1">
    <source>
        <dbReference type="SAM" id="MobiDB-lite"/>
    </source>
</evidence>
<keyword evidence="2" id="KW-0449">Lipoprotein</keyword>